<name>A0AAD9L861_PAPLA</name>
<dbReference type="Proteomes" id="UP001182556">
    <property type="component" value="Unassembled WGS sequence"/>
</dbReference>
<gene>
    <name evidence="2" type="ORF">DB88DRAFT_524415</name>
</gene>
<sequence length="370" mass="40048">MPSTTSSSSPASINFPAVAFQQSATNPYDDRTSAPSSPSDDAVDLDKQLEFLTRAIADQTRAGLLPDDGENLTAKLLAGSFVLSKTAARIRNAYSQLKDSKPQDEVEWWDRFGEISRVVLERLYRAEFRSEEAVEEVRNRLQTAVDQAISEDQRNRPPFSTPGERQACISEWAQRLWMFFGDEETGWSESRATTQKWLAALRSVEEEAEKASSAGGSDVGGDTAASSQGGGSFTSIGTSKEQDPKNHSHGGGPNQQSSCASLAEPGEHQYGLYQQPADSNTLQRHPIGTDSSSVVPEADDTHTDKDVEDGPAQLGVEPGEPEIVYMNDDDENTITGSAASKHWSTGSKVVLGSCSPIFAAAILNRLRTEE</sequence>
<protein>
    <submittedName>
        <fullName evidence="2">Uncharacterized protein</fullName>
    </submittedName>
</protein>
<feature type="compositionally biased region" description="Polar residues" evidence="1">
    <location>
        <begin position="279"/>
        <end position="294"/>
    </location>
</feature>
<dbReference type="AlphaFoldDB" id="A0AAD9L861"/>
<organism evidence="2 3">
    <name type="scientific">Papiliotrema laurentii</name>
    <name type="common">Cryptococcus laurentii</name>
    <dbReference type="NCBI Taxonomy" id="5418"/>
    <lineage>
        <taxon>Eukaryota</taxon>
        <taxon>Fungi</taxon>
        <taxon>Dikarya</taxon>
        <taxon>Basidiomycota</taxon>
        <taxon>Agaricomycotina</taxon>
        <taxon>Tremellomycetes</taxon>
        <taxon>Tremellales</taxon>
        <taxon>Rhynchogastremaceae</taxon>
        <taxon>Papiliotrema</taxon>
    </lineage>
</organism>
<evidence type="ECO:0000313" key="3">
    <source>
        <dbReference type="Proteomes" id="UP001182556"/>
    </source>
</evidence>
<dbReference type="EMBL" id="JAODAN010000003">
    <property type="protein sequence ID" value="KAK1925944.1"/>
    <property type="molecule type" value="Genomic_DNA"/>
</dbReference>
<feature type="compositionally biased region" description="Low complexity" evidence="1">
    <location>
        <begin position="211"/>
        <end position="227"/>
    </location>
</feature>
<evidence type="ECO:0000313" key="2">
    <source>
        <dbReference type="EMBL" id="KAK1925944.1"/>
    </source>
</evidence>
<evidence type="ECO:0000256" key="1">
    <source>
        <dbReference type="SAM" id="MobiDB-lite"/>
    </source>
</evidence>
<accession>A0AAD9L861</accession>
<reference evidence="2" key="1">
    <citation type="submission" date="2023-02" db="EMBL/GenBank/DDBJ databases">
        <title>Identification and recombinant expression of a fungal hydrolase from Papiliotrema laurentii that hydrolyzes apple cutin and clears colloidal polyester polyurethane.</title>
        <authorList>
            <consortium name="DOE Joint Genome Institute"/>
            <person name="Roman V.A."/>
            <person name="Bojanowski C."/>
            <person name="Crable B.R."/>
            <person name="Wagner D.N."/>
            <person name="Hung C.S."/>
            <person name="Nadeau L.J."/>
            <person name="Schratz L."/>
            <person name="Haridas S."/>
            <person name="Pangilinan J."/>
            <person name="Lipzen A."/>
            <person name="Na H."/>
            <person name="Yan M."/>
            <person name="Ng V."/>
            <person name="Grigoriev I.V."/>
            <person name="Spatafora J.W."/>
            <person name="Barlow D."/>
            <person name="Biffinger J."/>
            <person name="Kelley-Loughnane N."/>
            <person name="Varaljay V.A."/>
            <person name="Crookes-Goodson W.J."/>
        </authorList>
    </citation>
    <scope>NUCLEOTIDE SEQUENCE</scope>
    <source>
        <strain evidence="2">5307AH</strain>
    </source>
</reference>
<feature type="region of interest" description="Disordered" evidence="1">
    <location>
        <begin position="1"/>
        <end position="44"/>
    </location>
</feature>
<feature type="region of interest" description="Disordered" evidence="1">
    <location>
        <begin position="279"/>
        <end position="318"/>
    </location>
</feature>
<feature type="compositionally biased region" description="Low complexity" evidence="1">
    <location>
        <begin position="1"/>
        <end position="12"/>
    </location>
</feature>
<proteinExistence type="predicted"/>
<feature type="region of interest" description="Disordered" evidence="1">
    <location>
        <begin position="209"/>
        <end position="261"/>
    </location>
</feature>
<comment type="caution">
    <text evidence="2">The sequence shown here is derived from an EMBL/GenBank/DDBJ whole genome shotgun (WGS) entry which is preliminary data.</text>
</comment>
<keyword evidence="3" id="KW-1185">Reference proteome</keyword>